<comment type="similarity">
    <text evidence="3">Belongs to the PTPA-type PPIase family.</text>
</comment>
<accession>A0A2P6TWT6</accession>
<dbReference type="CDD" id="cd16655">
    <property type="entry name" value="RING-Ubox_WDSUB1-like"/>
    <property type="match status" value="1"/>
</dbReference>
<evidence type="ECO:0000256" key="2">
    <source>
        <dbReference type="ARBA" id="ARBA00004430"/>
    </source>
</evidence>
<keyword evidence="7" id="KW-0413">Isomerase</keyword>
<dbReference type="CDD" id="cd04087">
    <property type="entry name" value="PTPA"/>
    <property type="match status" value="1"/>
</dbReference>
<evidence type="ECO:0000259" key="9">
    <source>
        <dbReference type="PROSITE" id="PS51698"/>
    </source>
</evidence>
<feature type="region of interest" description="Disordered" evidence="8">
    <location>
        <begin position="1"/>
        <end position="26"/>
    </location>
</feature>
<dbReference type="AlphaFoldDB" id="A0A2P6TWT6"/>
<dbReference type="InterPro" id="IPR003613">
    <property type="entry name" value="Ubox_domain"/>
</dbReference>
<dbReference type="GO" id="GO:0003755">
    <property type="term" value="F:peptidyl-prolyl cis-trans isomerase activity"/>
    <property type="evidence" value="ECO:0007669"/>
    <property type="project" value="UniProtKB-KW"/>
</dbReference>
<gene>
    <name evidence="10" type="ORF">C2E21_3117</name>
</gene>
<dbReference type="GO" id="GO:0000159">
    <property type="term" value="C:protein phosphatase type 2A complex"/>
    <property type="evidence" value="ECO:0007669"/>
    <property type="project" value="TreeGrafter"/>
</dbReference>
<dbReference type="EMBL" id="LHPG02000005">
    <property type="protein sequence ID" value="PRW58528.1"/>
    <property type="molecule type" value="Genomic_DNA"/>
</dbReference>
<evidence type="ECO:0000313" key="10">
    <source>
        <dbReference type="EMBL" id="PRW58528.1"/>
    </source>
</evidence>
<dbReference type="InterPro" id="IPR032675">
    <property type="entry name" value="LRR_dom_sf"/>
</dbReference>
<name>A0A2P6TWT6_CHLSO</name>
<sequence>MEPTAAPWAKKPAGDAPPPMGVPTAGLRGAAAAPGVLPLPAVSRGELTRAPWAAASGPALTGRPVEAAVPHAQPRLPPLAAADLSLHRFVPPAKRIQTPEQLKQFLRSEAARDFVSFILALNEAVKGRQLSDTCPESEAVGKLVGVLDTLWRWVDDTPPAAHTLRYGNPAYRTWFAKMAEAAPQLMAGVLPEGLQPAAEELGGYFADSFGNATRIDYGTGHETTFAALLYCLAKLGVVGQSDAQALVTRVFRRYLQLMRKIQTTYWLEPAGSHGVWGLDDYQFLPFIWGSAQLVDHPFIKPSSILSHEVLEAYAGEYLYLGCVQFVKQVKKGPLQETSPMLVDISGIPMWSKVNSGMVKMYQAEVLAKFPIMQHFLFGSLIQQPWPSCTQAIRCSALERQRPAHRTSLRPCTPPSKRGAMANDEQAMHINDLPDDLLLAILQQHWKTMYKYQQYSLRLVCRRWDTVLIRPLWSSLVVDLRGCLTRTDALARRLEAKHQLLVRFAPDIDAFKWEGPSCIEPQHAALASRLPALLALLQPSQLVSLKLRSYNSSRAQLAAPGWTRFARLTCLHLHSFDKHATSEQSSAVMDSILQLSHLRELDLACDNLELGRLTQLRQLSRLVLWGPRPLEPTCFPGGLKEFHVYMHFFDMLQIAGCEMTVEPWLAALRGLTFLQLSGRLSSLPYGEYLTGLVHLDLSGNRLSRLPPAVATAARLTYLDVSDNPGLALLVEDIDILSVLGSLKQLAASHVGSIEAGFAKQMVQRLPQGQAADPLDVSAEQLHRHLVLMAGGWLAQPSLQMLLVAALRAGGAPCDLAARLVSCQLSKVLLDNMPAETAVEVLQLEAVPFLFDGLAPLAAAAGQDRLCELLACLGTKLAPTAPVTSGLDPSLLLELECSITHEIMQEPVFAADGNSYERAAIEAWIAWQQAAGKVPCSPVTNLPLASLQLTPNLMALRIMTSGVTGGAASAARSSSRHSLAPACWCRSTTERRHRTEGLSRSDLTPVRPCRIKFAADGPPCSRLTSFV</sequence>
<dbReference type="GO" id="GO:0005930">
    <property type="term" value="C:axoneme"/>
    <property type="evidence" value="ECO:0007669"/>
    <property type="project" value="UniProtKB-SubCell"/>
</dbReference>
<dbReference type="SMART" id="SM00504">
    <property type="entry name" value="Ubox"/>
    <property type="match status" value="1"/>
</dbReference>
<dbReference type="Proteomes" id="UP000239899">
    <property type="component" value="Unassembled WGS sequence"/>
</dbReference>
<dbReference type="Gene3D" id="1.20.120.1150">
    <property type="match status" value="1"/>
</dbReference>
<evidence type="ECO:0000256" key="1">
    <source>
        <dbReference type="ARBA" id="ARBA00000971"/>
    </source>
</evidence>
<evidence type="ECO:0000256" key="3">
    <source>
        <dbReference type="ARBA" id="ARBA00011019"/>
    </source>
</evidence>
<dbReference type="InterPro" id="IPR004327">
    <property type="entry name" value="Phstyr_phstse_ac"/>
</dbReference>
<evidence type="ECO:0000256" key="7">
    <source>
        <dbReference type="ARBA" id="ARBA00023235"/>
    </source>
</evidence>
<keyword evidence="6" id="KW-0697">Rotamase</keyword>
<evidence type="ECO:0000256" key="4">
    <source>
        <dbReference type="ARBA" id="ARBA00013194"/>
    </source>
</evidence>
<dbReference type="InterPro" id="IPR043170">
    <property type="entry name" value="PTPA_C_lid"/>
</dbReference>
<comment type="catalytic activity">
    <reaction evidence="1">
        <text>[protein]-peptidylproline (omega=180) = [protein]-peptidylproline (omega=0)</text>
        <dbReference type="Rhea" id="RHEA:16237"/>
        <dbReference type="Rhea" id="RHEA-COMP:10747"/>
        <dbReference type="Rhea" id="RHEA-COMP:10748"/>
        <dbReference type="ChEBI" id="CHEBI:83833"/>
        <dbReference type="ChEBI" id="CHEBI:83834"/>
        <dbReference type="EC" id="5.2.1.8"/>
    </reaction>
</comment>
<comment type="subcellular location">
    <subcellularLocation>
        <location evidence="2">Cytoplasm</location>
        <location evidence="2">Cytoskeleton</location>
        <location evidence="2">Cilium axoneme</location>
    </subcellularLocation>
</comment>
<dbReference type="GO" id="GO:0005634">
    <property type="term" value="C:nucleus"/>
    <property type="evidence" value="ECO:0007669"/>
    <property type="project" value="TreeGrafter"/>
</dbReference>
<evidence type="ECO:0000313" key="11">
    <source>
        <dbReference type="Proteomes" id="UP000239899"/>
    </source>
</evidence>
<dbReference type="Gene3D" id="3.30.40.10">
    <property type="entry name" value="Zinc/RING finger domain, C3HC4 (zinc finger)"/>
    <property type="match status" value="1"/>
</dbReference>
<dbReference type="Pfam" id="PF03095">
    <property type="entry name" value="PTPA"/>
    <property type="match status" value="1"/>
</dbReference>
<reference evidence="10 11" key="1">
    <citation type="journal article" date="2018" name="Plant J.">
        <title>Genome sequences of Chlorella sorokiniana UTEX 1602 and Micractinium conductrix SAG 241.80: implications to maltose excretion by a green alga.</title>
        <authorList>
            <person name="Arriola M.B."/>
            <person name="Velmurugan N."/>
            <person name="Zhang Y."/>
            <person name="Plunkett M.H."/>
            <person name="Hondzo H."/>
            <person name="Barney B.M."/>
        </authorList>
    </citation>
    <scope>NUCLEOTIDE SEQUENCE [LARGE SCALE GENOMIC DNA]</scope>
    <source>
        <strain evidence="11">UTEX 1602</strain>
    </source>
</reference>
<evidence type="ECO:0000256" key="6">
    <source>
        <dbReference type="ARBA" id="ARBA00023110"/>
    </source>
</evidence>
<dbReference type="PANTHER" id="PTHR10012">
    <property type="entry name" value="SERINE/THREONINE-PROTEIN PHOSPHATASE 2A REGULATORY SUBUNIT B"/>
    <property type="match status" value="1"/>
</dbReference>
<dbReference type="FunFam" id="1.20.120.1150:FF:000002">
    <property type="entry name" value="Serine/threonine-protein phosphatase 2A activator"/>
    <property type="match status" value="1"/>
</dbReference>
<evidence type="ECO:0000256" key="8">
    <source>
        <dbReference type="SAM" id="MobiDB-lite"/>
    </source>
</evidence>
<proteinExistence type="inferred from homology"/>
<dbReference type="InterPro" id="IPR001611">
    <property type="entry name" value="Leu-rich_rpt"/>
</dbReference>
<dbReference type="GO" id="GO:0004842">
    <property type="term" value="F:ubiquitin-protein transferase activity"/>
    <property type="evidence" value="ECO:0007669"/>
    <property type="project" value="InterPro"/>
</dbReference>
<dbReference type="PROSITE" id="PS51698">
    <property type="entry name" value="U_BOX"/>
    <property type="match status" value="1"/>
</dbReference>
<dbReference type="GO" id="GO:0007052">
    <property type="term" value="P:mitotic spindle organization"/>
    <property type="evidence" value="ECO:0007669"/>
    <property type="project" value="TreeGrafter"/>
</dbReference>
<dbReference type="UniPathway" id="UPA00143"/>
<dbReference type="PROSITE" id="PS51450">
    <property type="entry name" value="LRR"/>
    <property type="match status" value="1"/>
</dbReference>
<dbReference type="Gene3D" id="3.80.10.10">
    <property type="entry name" value="Ribonuclease Inhibitor"/>
    <property type="match status" value="1"/>
</dbReference>
<dbReference type="SUPFAM" id="SSF57850">
    <property type="entry name" value="RING/U-box"/>
    <property type="match status" value="1"/>
</dbReference>
<dbReference type="InterPro" id="IPR037218">
    <property type="entry name" value="PTPA_sf"/>
</dbReference>
<dbReference type="SUPFAM" id="SSF140984">
    <property type="entry name" value="PTPA-like"/>
    <property type="match status" value="1"/>
</dbReference>
<dbReference type="OrthoDB" id="16120at2759"/>
<dbReference type="PANTHER" id="PTHR10012:SF0">
    <property type="entry name" value="SERINE_THREONINE-PROTEIN PHOSPHATASE 2A ACTIVATOR"/>
    <property type="match status" value="1"/>
</dbReference>
<dbReference type="InterPro" id="IPR013083">
    <property type="entry name" value="Znf_RING/FYVE/PHD"/>
</dbReference>
<feature type="domain" description="U-box" evidence="9">
    <location>
        <begin position="888"/>
        <end position="967"/>
    </location>
</feature>
<dbReference type="GO" id="GO:0016567">
    <property type="term" value="P:protein ubiquitination"/>
    <property type="evidence" value="ECO:0007669"/>
    <property type="project" value="UniProtKB-UniPathway"/>
</dbReference>
<evidence type="ECO:0000256" key="5">
    <source>
        <dbReference type="ARBA" id="ARBA00022490"/>
    </source>
</evidence>
<dbReference type="STRING" id="3076.A0A2P6TWT6"/>
<comment type="caution">
    <text evidence="10">The sequence shown here is derived from an EMBL/GenBank/DDBJ whole genome shotgun (WGS) entry which is preliminary data.</text>
</comment>
<organism evidence="10 11">
    <name type="scientific">Chlorella sorokiniana</name>
    <name type="common">Freshwater green alga</name>
    <dbReference type="NCBI Taxonomy" id="3076"/>
    <lineage>
        <taxon>Eukaryota</taxon>
        <taxon>Viridiplantae</taxon>
        <taxon>Chlorophyta</taxon>
        <taxon>core chlorophytes</taxon>
        <taxon>Trebouxiophyceae</taxon>
        <taxon>Chlorellales</taxon>
        <taxon>Chlorellaceae</taxon>
        <taxon>Chlorella clade</taxon>
        <taxon>Chlorella</taxon>
    </lineage>
</organism>
<dbReference type="Pfam" id="PF04564">
    <property type="entry name" value="U-box"/>
    <property type="match status" value="1"/>
</dbReference>
<keyword evidence="5" id="KW-0963">Cytoplasm</keyword>
<keyword evidence="11" id="KW-1185">Reference proteome</keyword>
<dbReference type="EC" id="5.2.1.8" evidence="4"/>
<dbReference type="GO" id="GO:0008160">
    <property type="term" value="F:protein tyrosine phosphatase activator activity"/>
    <property type="evidence" value="ECO:0007669"/>
    <property type="project" value="TreeGrafter"/>
</dbReference>
<protein>
    <recommendedName>
        <fullName evidence="4">peptidylprolyl isomerase</fullName>
        <ecNumber evidence="4">5.2.1.8</ecNumber>
    </recommendedName>
</protein>
<dbReference type="SUPFAM" id="SSF52058">
    <property type="entry name" value="L domain-like"/>
    <property type="match status" value="1"/>
</dbReference>